<reference evidence="2 3" key="1">
    <citation type="submission" date="2020-08" db="EMBL/GenBank/DDBJ databases">
        <title>Draft genome sequence of Parasphingopyxis sp. GrpM-11.</title>
        <authorList>
            <person name="Oh J."/>
            <person name="Roh D.-H."/>
        </authorList>
    </citation>
    <scope>NUCLEOTIDE SEQUENCE [LARGE SCALE GENOMIC DNA]</scope>
    <source>
        <strain evidence="2 3">GrpM-11</strain>
    </source>
</reference>
<feature type="chain" id="PRO_5032960091" evidence="1">
    <location>
        <begin position="21"/>
        <end position="127"/>
    </location>
</feature>
<name>A0A842I1N6_9SPHN</name>
<gene>
    <name evidence="2" type="ORF">H6P80_15730</name>
</gene>
<protein>
    <submittedName>
        <fullName evidence="2">Uncharacterized protein</fullName>
    </submittedName>
</protein>
<comment type="caution">
    <text evidence="2">The sequence shown here is derived from an EMBL/GenBank/DDBJ whole genome shotgun (WGS) entry which is preliminary data.</text>
</comment>
<dbReference type="AlphaFoldDB" id="A0A842I1N6"/>
<keyword evidence="3" id="KW-1185">Reference proteome</keyword>
<evidence type="ECO:0000256" key="1">
    <source>
        <dbReference type="SAM" id="SignalP"/>
    </source>
</evidence>
<proteinExistence type="predicted"/>
<organism evidence="2 3">
    <name type="scientific">Parasphingopyxis marina</name>
    <dbReference type="NCBI Taxonomy" id="2761622"/>
    <lineage>
        <taxon>Bacteria</taxon>
        <taxon>Pseudomonadati</taxon>
        <taxon>Pseudomonadota</taxon>
        <taxon>Alphaproteobacteria</taxon>
        <taxon>Sphingomonadales</taxon>
        <taxon>Sphingomonadaceae</taxon>
        <taxon>Parasphingopyxis</taxon>
    </lineage>
</organism>
<dbReference type="Proteomes" id="UP000564378">
    <property type="component" value="Unassembled WGS sequence"/>
</dbReference>
<sequence length="127" mass="13710">MKKFFAIGAASAALAMSSSASTQVATDEASDVECLAATLIISQNAEQPVADQAMSAVMYFIGKIQARGLDYTLALETALREMTNIGLDRATARCEAELQFVATDMQRRGDEIEAREQLELREGMPAE</sequence>
<evidence type="ECO:0000313" key="2">
    <source>
        <dbReference type="EMBL" id="MBC2779075.1"/>
    </source>
</evidence>
<evidence type="ECO:0000313" key="3">
    <source>
        <dbReference type="Proteomes" id="UP000564378"/>
    </source>
</evidence>
<keyword evidence="1" id="KW-0732">Signal</keyword>
<dbReference type="EMBL" id="JACJVJ010000003">
    <property type="protein sequence ID" value="MBC2779075.1"/>
    <property type="molecule type" value="Genomic_DNA"/>
</dbReference>
<dbReference type="RefSeq" id="WP_185802366.1">
    <property type="nucleotide sequence ID" value="NZ_JACJVJ010000003.1"/>
</dbReference>
<feature type="signal peptide" evidence="1">
    <location>
        <begin position="1"/>
        <end position="20"/>
    </location>
</feature>
<accession>A0A842I1N6</accession>